<dbReference type="PANTHER" id="PTHR47074:SF48">
    <property type="entry name" value="POLYNUCLEOTIDYL TRANSFERASE, RIBONUCLEASE H-LIKE SUPERFAMILY PROTEIN"/>
    <property type="match status" value="1"/>
</dbReference>
<dbReference type="PANTHER" id="PTHR47074">
    <property type="entry name" value="BNAC02G40300D PROTEIN"/>
    <property type="match status" value="1"/>
</dbReference>
<evidence type="ECO:0000313" key="4">
    <source>
        <dbReference type="Proteomes" id="UP000827721"/>
    </source>
</evidence>
<dbReference type="EMBL" id="JAFEMO010000010">
    <property type="protein sequence ID" value="KAH7560629.1"/>
    <property type="molecule type" value="Genomic_DNA"/>
</dbReference>
<feature type="region of interest" description="Disordered" evidence="1">
    <location>
        <begin position="1"/>
        <end position="67"/>
    </location>
</feature>
<dbReference type="InterPro" id="IPR002156">
    <property type="entry name" value="RNaseH_domain"/>
</dbReference>
<dbReference type="Pfam" id="PF13456">
    <property type="entry name" value="RVT_3"/>
    <property type="match status" value="1"/>
</dbReference>
<proteinExistence type="predicted"/>
<dbReference type="InterPro" id="IPR052929">
    <property type="entry name" value="RNase_H-like_EbsB-rel"/>
</dbReference>
<accession>A0ABQ8HHS6</accession>
<reference evidence="3 4" key="1">
    <citation type="submission" date="2021-02" db="EMBL/GenBank/DDBJ databases">
        <title>Plant Genome Project.</title>
        <authorList>
            <person name="Zhang R.-G."/>
        </authorList>
    </citation>
    <scope>NUCLEOTIDE SEQUENCE [LARGE SCALE GENOMIC DNA]</scope>
    <source>
        <tissue evidence="3">Leaves</tissue>
    </source>
</reference>
<feature type="domain" description="RNase H type-1" evidence="2">
    <location>
        <begin position="391"/>
        <end position="471"/>
    </location>
</feature>
<feature type="compositionally biased region" description="Polar residues" evidence="1">
    <location>
        <begin position="55"/>
        <end position="65"/>
    </location>
</feature>
<evidence type="ECO:0000259" key="2">
    <source>
        <dbReference type="Pfam" id="PF13456"/>
    </source>
</evidence>
<comment type="caution">
    <text evidence="3">The sequence shown here is derived from an EMBL/GenBank/DDBJ whole genome shotgun (WGS) entry which is preliminary data.</text>
</comment>
<name>A0ABQ8HHS6_9ROSI</name>
<dbReference type="Proteomes" id="UP000827721">
    <property type="component" value="Unassembled WGS sequence"/>
</dbReference>
<evidence type="ECO:0000256" key="1">
    <source>
        <dbReference type="SAM" id="MobiDB-lite"/>
    </source>
</evidence>
<sequence>MAASSMNQMAGLERHHFGAWLRAGSPPRSTNKTPPTEGHQPGNKTCSDGKGSDIPSPSFTSSQNKGDTEVGISIENTAPAGLETIVDGVPLVFKGSDRTKKLNRDEIFNKAGLGAKGVDPFIEVASNVTTDGGTRRKGWKRGARSRVTNIDEVMVLMQLGKQDSVIVCDDGNIRSKKLKSKVFEGDVEAGACCSSPDECPQTAFGRLEYLVVCEAFLPTDKQAIMSIPSSTARVPDILCWHYDSSEISQSKVVIVLKACFDWIPTNLNLARRGVDLDPSCPLGCGKPESSLHAAWGCKALKCFRFACGVLAGLTGLHQLSMLDFLVLARAQLLIEELMFLSLLLDFQAAATSPLTAAVRDKPARSWSPPPPGSWKINTDAAVDSARGFIGLVEGAAFLRGIRFAVASGLVLASLESDAAAVVASVNRGSSIRSEFGLILHYIREALSVSLVSPVCFVLRVCSQVAHAIVKLAMSLDSNLFMMESEWSM</sequence>
<protein>
    <recommendedName>
        <fullName evidence="2">RNase H type-1 domain-containing protein</fullName>
    </recommendedName>
</protein>
<gene>
    <name evidence="3" type="ORF">JRO89_XS10G0057200</name>
</gene>
<keyword evidence="4" id="KW-1185">Reference proteome</keyword>
<evidence type="ECO:0000313" key="3">
    <source>
        <dbReference type="EMBL" id="KAH7560629.1"/>
    </source>
</evidence>
<organism evidence="3 4">
    <name type="scientific">Xanthoceras sorbifolium</name>
    <dbReference type="NCBI Taxonomy" id="99658"/>
    <lineage>
        <taxon>Eukaryota</taxon>
        <taxon>Viridiplantae</taxon>
        <taxon>Streptophyta</taxon>
        <taxon>Embryophyta</taxon>
        <taxon>Tracheophyta</taxon>
        <taxon>Spermatophyta</taxon>
        <taxon>Magnoliopsida</taxon>
        <taxon>eudicotyledons</taxon>
        <taxon>Gunneridae</taxon>
        <taxon>Pentapetalae</taxon>
        <taxon>rosids</taxon>
        <taxon>malvids</taxon>
        <taxon>Sapindales</taxon>
        <taxon>Sapindaceae</taxon>
        <taxon>Xanthoceroideae</taxon>
        <taxon>Xanthoceras</taxon>
    </lineage>
</organism>